<feature type="domain" description="MADS-box" evidence="7">
    <location>
        <begin position="78"/>
        <end position="138"/>
    </location>
</feature>
<dbReference type="PRINTS" id="PR00404">
    <property type="entry name" value="MADSDOMAIN"/>
</dbReference>
<dbReference type="InterPro" id="IPR050142">
    <property type="entry name" value="MADS-box/MEF2_TF"/>
</dbReference>
<evidence type="ECO:0000313" key="8">
    <source>
        <dbReference type="EMBL" id="CDS24062.1"/>
    </source>
</evidence>
<evidence type="ECO:0000256" key="5">
    <source>
        <dbReference type="ARBA" id="ARBA00023242"/>
    </source>
</evidence>
<sequence length="277" mass="30060">MGIRFVYSVCHNTSYKNFLQLSSCARMADIKFFSENPADDIFTDDEDVDSSFNQSFPSQPHASSTNGDIPLKRRKLTRGKQKIPISFMQDRVRRCSTFSKRKTGLMKKAFELAELTGAEVLLLVASETNHVYTFTTNRLKAIIDSDQGRELIQSCLGSRGQTTTSSPSLPAPPSASAQLQPAQSRDEESDGQGDGRPSPTEAEPQTLSIQMIDGTLLHLPVTFPGGSDLVLPFLPTGDARSRSVAGKAVAPPPCLTVANGENQPQLPTTTEEKPAAQ</sequence>
<dbReference type="Gene3D" id="3.40.1810.10">
    <property type="entry name" value="Transcription factor, MADS-box"/>
    <property type="match status" value="1"/>
</dbReference>
<dbReference type="OrthoDB" id="2284405at2759"/>
<keyword evidence="3" id="KW-0238">DNA-binding</keyword>
<gene>
    <name evidence="10" type="primary">EGR_06766</name>
    <name evidence="8" type="ORF">EgrG_000377500</name>
</gene>
<dbReference type="InterPro" id="IPR036879">
    <property type="entry name" value="TF_MADSbox_sf"/>
</dbReference>
<comment type="subcellular location">
    <subcellularLocation>
        <location evidence="1">Nucleus</location>
    </subcellularLocation>
</comment>
<proteinExistence type="predicted"/>
<dbReference type="FunFam" id="3.40.1810.10:FF:000002">
    <property type="entry name" value="Serum response factor b"/>
    <property type="match status" value="1"/>
</dbReference>
<dbReference type="AlphaFoldDB" id="A0A068WV79"/>
<dbReference type="InterPro" id="IPR033897">
    <property type="entry name" value="SRF-like_MADS-box"/>
</dbReference>
<feature type="compositionally biased region" description="Polar residues" evidence="6">
    <location>
        <begin position="259"/>
        <end position="269"/>
    </location>
</feature>
<evidence type="ECO:0000256" key="6">
    <source>
        <dbReference type="SAM" id="MobiDB-lite"/>
    </source>
</evidence>
<dbReference type="EMBL" id="LK028597">
    <property type="protein sequence ID" value="CDS24062.1"/>
    <property type="molecule type" value="Genomic_DNA"/>
</dbReference>
<reference evidence="8 9" key="1">
    <citation type="journal article" date="2013" name="Nature">
        <title>The genomes of four tapeworm species reveal adaptations to parasitism.</title>
        <authorList>
            <person name="Tsai I.J."/>
            <person name="Zarowiecki M."/>
            <person name="Holroyd N."/>
            <person name="Garciarrubio A."/>
            <person name="Sanchez-Flores A."/>
            <person name="Brooks K.L."/>
            <person name="Tracey A."/>
            <person name="Bobes R.J."/>
            <person name="Fragoso G."/>
            <person name="Sciutto E."/>
            <person name="Aslett M."/>
            <person name="Beasley H."/>
            <person name="Bennett H.M."/>
            <person name="Cai J."/>
            <person name="Camicia F."/>
            <person name="Clark R."/>
            <person name="Cucher M."/>
            <person name="De Silva N."/>
            <person name="Day T.A."/>
            <person name="Deplazes P."/>
            <person name="Estrada K."/>
            <person name="Fernandez C."/>
            <person name="Holland P.W."/>
            <person name="Hou J."/>
            <person name="Hu S."/>
            <person name="Huckvale T."/>
            <person name="Hung S.S."/>
            <person name="Kamenetzky L."/>
            <person name="Keane J.A."/>
            <person name="Kiss F."/>
            <person name="Koziol U."/>
            <person name="Lambert O."/>
            <person name="Liu K."/>
            <person name="Luo X."/>
            <person name="Luo Y."/>
            <person name="Macchiaroli N."/>
            <person name="Nichol S."/>
            <person name="Paps J."/>
            <person name="Parkinson J."/>
            <person name="Pouchkina-Stantcheva N."/>
            <person name="Riddiford N."/>
            <person name="Rosenzvit M."/>
            <person name="Salinas G."/>
            <person name="Wasmuth J.D."/>
            <person name="Zamanian M."/>
            <person name="Zheng Y."/>
            <person name="Cai X."/>
            <person name="Soberon X."/>
            <person name="Olson P.D."/>
            <person name="Laclette J.P."/>
            <person name="Brehm K."/>
            <person name="Berriman M."/>
            <person name="Garciarrubio A."/>
            <person name="Bobes R.J."/>
            <person name="Fragoso G."/>
            <person name="Sanchez-Flores A."/>
            <person name="Estrada K."/>
            <person name="Cevallos M.A."/>
            <person name="Morett E."/>
            <person name="Gonzalez V."/>
            <person name="Portillo T."/>
            <person name="Ochoa-Leyva A."/>
            <person name="Jose M.V."/>
            <person name="Sciutto E."/>
            <person name="Landa A."/>
            <person name="Jimenez L."/>
            <person name="Valdes V."/>
            <person name="Carrero J.C."/>
            <person name="Larralde C."/>
            <person name="Morales-Montor J."/>
            <person name="Limon-Lason J."/>
            <person name="Soberon X."/>
            <person name="Laclette J.P."/>
        </authorList>
    </citation>
    <scope>NUCLEOTIDE SEQUENCE [LARGE SCALE GENOMIC DNA]</scope>
</reference>
<feature type="region of interest" description="Disordered" evidence="6">
    <location>
        <begin position="47"/>
        <end position="75"/>
    </location>
</feature>
<dbReference type="GO" id="GO:0000981">
    <property type="term" value="F:DNA-binding transcription factor activity, RNA polymerase II-specific"/>
    <property type="evidence" value="ECO:0007669"/>
    <property type="project" value="InterPro"/>
</dbReference>
<protein>
    <submittedName>
        <fullName evidence="8 10">Serum response factor</fullName>
    </submittedName>
</protein>
<evidence type="ECO:0000256" key="3">
    <source>
        <dbReference type="ARBA" id="ARBA00023125"/>
    </source>
</evidence>
<keyword evidence="5" id="KW-0539">Nucleus</keyword>
<dbReference type="PROSITE" id="PS50066">
    <property type="entry name" value="MADS_BOX_2"/>
    <property type="match status" value="1"/>
</dbReference>
<dbReference type="GO" id="GO:0046983">
    <property type="term" value="F:protein dimerization activity"/>
    <property type="evidence" value="ECO:0007669"/>
    <property type="project" value="InterPro"/>
</dbReference>
<evidence type="ECO:0000259" key="7">
    <source>
        <dbReference type="PROSITE" id="PS50066"/>
    </source>
</evidence>
<feature type="region of interest" description="Disordered" evidence="6">
    <location>
        <begin position="244"/>
        <end position="277"/>
    </location>
</feature>
<dbReference type="Pfam" id="PF00319">
    <property type="entry name" value="SRF-TF"/>
    <property type="match status" value="1"/>
</dbReference>
<evidence type="ECO:0000256" key="2">
    <source>
        <dbReference type="ARBA" id="ARBA00023015"/>
    </source>
</evidence>
<evidence type="ECO:0000256" key="4">
    <source>
        <dbReference type="ARBA" id="ARBA00023163"/>
    </source>
</evidence>
<reference evidence="8" key="2">
    <citation type="submission" date="2014-06" db="EMBL/GenBank/DDBJ databases">
        <authorList>
            <person name="Aslett M."/>
        </authorList>
    </citation>
    <scope>NUCLEOTIDE SEQUENCE</scope>
</reference>
<feature type="region of interest" description="Disordered" evidence="6">
    <location>
        <begin position="157"/>
        <end position="203"/>
    </location>
</feature>
<dbReference type="PANTHER" id="PTHR48019">
    <property type="entry name" value="SERUM RESPONSE FACTOR HOMOLOG"/>
    <property type="match status" value="1"/>
</dbReference>
<dbReference type="Proteomes" id="UP000492820">
    <property type="component" value="Unassembled WGS sequence"/>
</dbReference>
<dbReference type="InterPro" id="IPR002100">
    <property type="entry name" value="TF_MADSbox"/>
</dbReference>
<dbReference type="WBParaSite" id="EgrG_000377500">
    <property type="protein sequence ID" value="EgrG_000377500"/>
    <property type="gene ID" value="EgrG_000377500"/>
</dbReference>
<dbReference type="SUPFAM" id="SSF55455">
    <property type="entry name" value="SRF-like"/>
    <property type="match status" value="1"/>
</dbReference>
<evidence type="ECO:0000313" key="9">
    <source>
        <dbReference type="Proteomes" id="UP000492820"/>
    </source>
</evidence>
<name>A0A068WV79_ECHGR</name>
<accession>A0A068WV79</accession>
<feature type="compositionally biased region" description="Low complexity" evidence="6">
    <location>
        <begin position="161"/>
        <end position="183"/>
    </location>
</feature>
<dbReference type="CDD" id="cd00266">
    <property type="entry name" value="MADS_SRF_like"/>
    <property type="match status" value="1"/>
</dbReference>
<keyword evidence="2" id="KW-0805">Transcription regulation</keyword>
<feature type="compositionally biased region" description="Polar residues" evidence="6">
    <location>
        <begin position="50"/>
        <end position="67"/>
    </location>
</feature>
<reference evidence="10" key="3">
    <citation type="submission" date="2020-10" db="UniProtKB">
        <authorList>
            <consortium name="WormBaseParasite"/>
        </authorList>
    </citation>
    <scope>IDENTIFICATION</scope>
</reference>
<keyword evidence="4" id="KW-0804">Transcription</keyword>
<dbReference type="GO" id="GO:0000987">
    <property type="term" value="F:cis-regulatory region sequence-specific DNA binding"/>
    <property type="evidence" value="ECO:0007669"/>
    <property type="project" value="InterPro"/>
</dbReference>
<organism evidence="8">
    <name type="scientific">Echinococcus granulosus</name>
    <name type="common">Hydatid tapeworm</name>
    <dbReference type="NCBI Taxonomy" id="6210"/>
    <lineage>
        <taxon>Eukaryota</taxon>
        <taxon>Metazoa</taxon>
        <taxon>Spiralia</taxon>
        <taxon>Lophotrochozoa</taxon>
        <taxon>Platyhelminthes</taxon>
        <taxon>Cestoda</taxon>
        <taxon>Eucestoda</taxon>
        <taxon>Cyclophyllidea</taxon>
        <taxon>Taeniidae</taxon>
        <taxon>Echinococcus</taxon>
        <taxon>Echinococcus granulosus group</taxon>
    </lineage>
</organism>
<dbReference type="GO" id="GO:0005634">
    <property type="term" value="C:nucleus"/>
    <property type="evidence" value="ECO:0007669"/>
    <property type="project" value="UniProtKB-SubCell"/>
</dbReference>
<dbReference type="GO" id="GO:0045944">
    <property type="term" value="P:positive regulation of transcription by RNA polymerase II"/>
    <property type="evidence" value="ECO:0007669"/>
    <property type="project" value="InterPro"/>
</dbReference>
<evidence type="ECO:0000313" key="10">
    <source>
        <dbReference type="WBParaSite" id="EgrG_000377500"/>
    </source>
</evidence>
<dbReference type="SMART" id="SM00432">
    <property type="entry name" value="MADS"/>
    <property type="match status" value="1"/>
</dbReference>
<evidence type="ECO:0000256" key="1">
    <source>
        <dbReference type="ARBA" id="ARBA00004123"/>
    </source>
</evidence>